<feature type="chain" id="PRO_5021476286" evidence="1">
    <location>
        <begin position="19"/>
        <end position="388"/>
    </location>
</feature>
<keyword evidence="1" id="KW-0732">Signal</keyword>
<sequence length="388" mass="39008">MKYETATLLIAVLGFVSAAPVAEPKNTFTLPSIPKRMLRGREVPQEHSHNRFLDGVRVNLNINNPNKIQDPVFGLLGNAAAMTGAGTITNPDCLHQATADQAFTNAKAANNVTGMADALMYAALERNTASVGAASVICNETAANPEIQAVQQHQDPASPNAAATNKAIVLSLAKQLASIGADPQEALLSGTFAPGTIGDPTAAGNTCDDEADSPGCIFTQNLIVNDATADEISAAVAGVSANSTSAATTTSISSSNSTSNSTGSACAAAVTSTITVASVAAASSTATSATGTNVQTFTGTLGGAAPPVVSSAGDRPFSVNGDSFVGEGAALQRSCSVQHNACANAANSGSLAGGVAQCETQETACNAASRVARKMRRQANPNPNPMML</sequence>
<protein>
    <submittedName>
        <fullName evidence="2">Uncharacterized protein</fullName>
    </submittedName>
</protein>
<dbReference type="Proteomes" id="UP000297910">
    <property type="component" value="Unassembled WGS sequence"/>
</dbReference>
<feature type="signal peptide" evidence="1">
    <location>
        <begin position="1"/>
        <end position="18"/>
    </location>
</feature>
<dbReference type="PANTHER" id="PTHR34587:SF1">
    <property type="entry name" value="CIRCUMSPOROZOITE PROTEIN"/>
    <property type="match status" value="1"/>
</dbReference>
<keyword evidence="3" id="KW-1185">Reference proteome</keyword>
<reference evidence="2 3" key="1">
    <citation type="submission" date="2017-12" db="EMBL/GenBank/DDBJ databases">
        <title>Comparative genomics of Botrytis spp.</title>
        <authorList>
            <person name="Valero-Jimenez C.A."/>
            <person name="Tapia P."/>
            <person name="Veloso J."/>
            <person name="Silva-Moreno E."/>
            <person name="Staats M."/>
            <person name="Valdes J.H."/>
            <person name="Van Kan J.A.L."/>
        </authorList>
    </citation>
    <scope>NUCLEOTIDE SEQUENCE [LARGE SCALE GENOMIC DNA]</scope>
    <source>
        <strain evidence="2 3">Bp0003</strain>
    </source>
</reference>
<dbReference type="PANTHER" id="PTHR34587">
    <property type="entry name" value="VWFA DOMAIN-CONTAINING PROTEIN"/>
    <property type="match status" value="1"/>
</dbReference>
<dbReference type="AlphaFoldDB" id="A0A4Z1FJ96"/>
<organism evidence="2 3">
    <name type="scientific">Botrytis paeoniae</name>
    <dbReference type="NCBI Taxonomy" id="278948"/>
    <lineage>
        <taxon>Eukaryota</taxon>
        <taxon>Fungi</taxon>
        <taxon>Dikarya</taxon>
        <taxon>Ascomycota</taxon>
        <taxon>Pezizomycotina</taxon>
        <taxon>Leotiomycetes</taxon>
        <taxon>Helotiales</taxon>
        <taxon>Sclerotiniaceae</taxon>
        <taxon>Botrytis</taxon>
    </lineage>
</organism>
<dbReference type="EMBL" id="PQXI01000158">
    <property type="protein sequence ID" value="TGO22693.1"/>
    <property type="molecule type" value="Genomic_DNA"/>
</dbReference>
<comment type="caution">
    <text evidence="2">The sequence shown here is derived from an EMBL/GenBank/DDBJ whole genome shotgun (WGS) entry which is preliminary data.</text>
</comment>
<gene>
    <name evidence="2" type="ORF">BPAE_0158g00120</name>
</gene>
<accession>A0A4Z1FJ96</accession>
<dbReference type="InterPro" id="IPR053216">
    <property type="entry name" value="Appressorial_penetr-assoc"/>
</dbReference>
<evidence type="ECO:0000256" key="1">
    <source>
        <dbReference type="SAM" id="SignalP"/>
    </source>
</evidence>
<evidence type="ECO:0000313" key="3">
    <source>
        <dbReference type="Proteomes" id="UP000297910"/>
    </source>
</evidence>
<proteinExistence type="predicted"/>
<name>A0A4Z1FJ96_9HELO</name>
<evidence type="ECO:0000313" key="2">
    <source>
        <dbReference type="EMBL" id="TGO22693.1"/>
    </source>
</evidence>